<feature type="transmembrane region" description="Helical" evidence="1">
    <location>
        <begin position="70"/>
        <end position="87"/>
    </location>
</feature>
<evidence type="ECO:0000313" key="3">
    <source>
        <dbReference type="Proteomes" id="UP000185596"/>
    </source>
</evidence>
<dbReference type="Proteomes" id="UP000185596">
    <property type="component" value="Unassembled WGS sequence"/>
</dbReference>
<reference evidence="2 3" key="1">
    <citation type="submission" date="2016-12" db="EMBL/GenBank/DDBJ databases">
        <title>The draft genome sequence of Actinophytocola sp. 11-183.</title>
        <authorList>
            <person name="Wang W."/>
            <person name="Yuan L."/>
        </authorList>
    </citation>
    <scope>NUCLEOTIDE SEQUENCE [LARGE SCALE GENOMIC DNA]</scope>
    <source>
        <strain evidence="2 3">11-183</strain>
    </source>
</reference>
<proteinExistence type="predicted"/>
<evidence type="ECO:0000256" key="1">
    <source>
        <dbReference type="SAM" id="Phobius"/>
    </source>
</evidence>
<gene>
    <name evidence="2" type="ORF">BU204_31630</name>
</gene>
<evidence type="ECO:0000313" key="2">
    <source>
        <dbReference type="EMBL" id="OLF10357.1"/>
    </source>
</evidence>
<accession>A0A1Q8C7M1</accession>
<feature type="transmembrane region" description="Helical" evidence="1">
    <location>
        <begin position="94"/>
        <end position="116"/>
    </location>
</feature>
<dbReference type="EMBL" id="MSIE01000076">
    <property type="protein sequence ID" value="OLF10357.1"/>
    <property type="molecule type" value="Genomic_DNA"/>
</dbReference>
<keyword evidence="1" id="KW-0472">Membrane</keyword>
<organism evidence="2 3">
    <name type="scientific">Actinophytocola xanthii</name>
    <dbReference type="NCBI Taxonomy" id="1912961"/>
    <lineage>
        <taxon>Bacteria</taxon>
        <taxon>Bacillati</taxon>
        <taxon>Actinomycetota</taxon>
        <taxon>Actinomycetes</taxon>
        <taxon>Pseudonocardiales</taxon>
        <taxon>Pseudonocardiaceae</taxon>
    </lineage>
</organism>
<dbReference type="RefSeq" id="WP_075129465.1">
    <property type="nucleotide sequence ID" value="NZ_MSIE01000076.1"/>
</dbReference>
<dbReference type="AlphaFoldDB" id="A0A1Q8C7M1"/>
<feature type="transmembrane region" description="Helical" evidence="1">
    <location>
        <begin position="122"/>
        <end position="145"/>
    </location>
</feature>
<keyword evidence="1" id="KW-0812">Transmembrane</keyword>
<sequence length="154" mass="15670">MAIGAAVVAALAAIVNGALVVLNASGVVVTAISEETGLTAEEVESRTGGIEAIKTAIAESDEFDPLFTRAYAVLISGVLLLVFGLLMRKAATWARVMVTVAALATAGFSLLIATIPEDGTNLMVMLGWAGLAVGLVAIVATWVPANGRYAKAGR</sequence>
<dbReference type="OrthoDB" id="3700685at2"/>
<dbReference type="STRING" id="1912961.BU204_31630"/>
<comment type="caution">
    <text evidence="2">The sequence shown here is derived from an EMBL/GenBank/DDBJ whole genome shotgun (WGS) entry which is preliminary data.</text>
</comment>
<protein>
    <submittedName>
        <fullName evidence="2">Uncharacterized protein</fullName>
    </submittedName>
</protein>
<keyword evidence="1" id="KW-1133">Transmembrane helix</keyword>
<keyword evidence="3" id="KW-1185">Reference proteome</keyword>
<name>A0A1Q8C7M1_9PSEU</name>